<dbReference type="PANTHER" id="PTHR23504:SF15">
    <property type="entry name" value="MAJOR FACILITATOR SUPERFAMILY (MFS) PROFILE DOMAIN-CONTAINING PROTEIN"/>
    <property type="match status" value="1"/>
</dbReference>
<dbReference type="GO" id="GO:0016020">
    <property type="term" value="C:membrane"/>
    <property type="evidence" value="ECO:0007669"/>
    <property type="project" value="UniProtKB-SubCell"/>
</dbReference>
<feature type="transmembrane region" description="Helical" evidence="7">
    <location>
        <begin position="205"/>
        <end position="227"/>
    </location>
</feature>
<dbReference type="InterPro" id="IPR036259">
    <property type="entry name" value="MFS_trans_sf"/>
</dbReference>
<evidence type="ECO:0000256" key="3">
    <source>
        <dbReference type="ARBA" id="ARBA00022692"/>
    </source>
</evidence>
<feature type="transmembrane region" description="Helical" evidence="7">
    <location>
        <begin position="71"/>
        <end position="93"/>
    </location>
</feature>
<dbReference type="GO" id="GO:0022857">
    <property type="term" value="F:transmembrane transporter activity"/>
    <property type="evidence" value="ECO:0007669"/>
    <property type="project" value="InterPro"/>
</dbReference>
<keyword evidence="2" id="KW-0813">Transport</keyword>
<dbReference type="SUPFAM" id="SSF103473">
    <property type="entry name" value="MFS general substrate transporter"/>
    <property type="match status" value="1"/>
</dbReference>
<feature type="transmembrane region" description="Helical" evidence="7">
    <location>
        <begin position="332"/>
        <end position="351"/>
    </location>
</feature>
<name>A0A067S6T7_GALM3</name>
<proteinExistence type="predicted"/>
<accession>A0A067S6T7</accession>
<dbReference type="Pfam" id="PF07690">
    <property type="entry name" value="MFS_1"/>
    <property type="match status" value="1"/>
</dbReference>
<feature type="transmembrane region" description="Helical" evidence="7">
    <location>
        <begin position="396"/>
        <end position="416"/>
    </location>
</feature>
<keyword evidence="5 7" id="KW-0472">Membrane</keyword>
<dbReference type="AlphaFoldDB" id="A0A067S6T7"/>
<organism evidence="9 10">
    <name type="scientific">Galerina marginata (strain CBS 339.88)</name>
    <dbReference type="NCBI Taxonomy" id="685588"/>
    <lineage>
        <taxon>Eukaryota</taxon>
        <taxon>Fungi</taxon>
        <taxon>Dikarya</taxon>
        <taxon>Basidiomycota</taxon>
        <taxon>Agaricomycotina</taxon>
        <taxon>Agaricomycetes</taxon>
        <taxon>Agaricomycetidae</taxon>
        <taxon>Agaricales</taxon>
        <taxon>Agaricineae</taxon>
        <taxon>Strophariaceae</taxon>
        <taxon>Galerina</taxon>
    </lineage>
</organism>
<feature type="transmembrane region" description="Helical" evidence="7">
    <location>
        <begin position="363"/>
        <end position="389"/>
    </location>
</feature>
<keyword evidence="4 7" id="KW-1133">Transmembrane helix</keyword>
<feature type="transmembrane region" description="Helical" evidence="7">
    <location>
        <begin position="162"/>
        <end position="185"/>
    </location>
</feature>
<dbReference type="EMBL" id="KL142422">
    <property type="protein sequence ID" value="KDR66565.1"/>
    <property type="molecule type" value="Genomic_DNA"/>
</dbReference>
<evidence type="ECO:0000256" key="4">
    <source>
        <dbReference type="ARBA" id="ARBA00022989"/>
    </source>
</evidence>
<dbReference type="InterPro" id="IPR020846">
    <property type="entry name" value="MFS_dom"/>
</dbReference>
<evidence type="ECO:0000256" key="7">
    <source>
        <dbReference type="SAM" id="Phobius"/>
    </source>
</evidence>
<dbReference type="InterPro" id="IPR011701">
    <property type="entry name" value="MFS"/>
</dbReference>
<dbReference type="HOGENOM" id="CLU_001265_54_6_1"/>
<dbReference type="PROSITE" id="PS50850">
    <property type="entry name" value="MFS"/>
    <property type="match status" value="1"/>
</dbReference>
<evidence type="ECO:0000256" key="1">
    <source>
        <dbReference type="ARBA" id="ARBA00004141"/>
    </source>
</evidence>
<dbReference type="PANTHER" id="PTHR23504">
    <property type="entry name" value="MAJOR FACILITATOR SUPERFAMILY DOMAIN-CONTAINING PROTEIN 10"/>
    <property type="match status" value="1"/>
</dbReference>
<evidence type="ECO:0000256" key="2">
    <source>
        <dbReference type="ARBA" id="ARBA00022448"/>
    </source>
</evidence>
<evidence type="ECO:0000259" key="8">
    <source>
        <dbReference type="PROSITE" id="PS50850"/>
    </source>
</evidence>
<dbReference type="Gene3D" id="1.20.1250.20">
    <property type="entry name" value="MFS general substrate transporter like domains"/>
    <property type="match status" value="1"/>
</dbReference>
<evidence type="ECO:0000313" key="10">
    <source>
        <dbReference type="Proteomes" id="UP000027222"/>
    </source>
</evidence>
<feature type="transmembrane region" description="Helical" evidence="7">
    <location>
        <begin position="436"/>
        <end position="456"/>
    </location>
</feature>
<evidence type="ECO:0000256" key="5">
    <source>
        <dbReference type="ARBA" id="ARBA00023136"/>
    </source>
</evidence>
<feature type="transmembrane region" description="Helical" evidence="7">
    <location>
        <begin position="301"/>
        <end position="320"/>
    </location>
</feature>
<feature type="transmembrane region" description="Helical" evidence="7">
    <location>
        <begin position="105"/>
        <end position="127"/>
    </location>
</feature>
<sequence length="469" mass="51196">MTNENTPLLAAVEPDEGPLKTDRNPNPLPWKQLSLALALPFSKCLASQSIKPFINQLVSELDIIKGDKRKVGYYVGLLDSLLAATQTISVLPLNRLSDRIGRKPVLLMGLVTVSTSVLWVSLAKTYWSLAASQFFQGLLDGSLSVSKNVIGELTDFTNRSRAFSLFLVLTTAGGALGFSIGGELAKPHERFPSVFVGEFWKQYPYFLPCLVVAIILATTFTSVLLLLKETAPRFSRTELLQEEPSESHSPPLRELVRYPVIIAVSNYTSLSFINKCATALLPLFFAMPIEIGGLGFKPAQIGYILGAYSTLTTFVLAFFFGPILRVVGERGFFILCISSYLLLWAAIPITHHCARHFGVGINVWIGIAVMSLPAVCGEMGFSCIYAYIIGAAPNKYSVGSTIAVGYVSSSIFRVVAPTLATSLFSFSVQHNVLSGYAVYAFLSVWTVLAILMALLLPVDARPAWERDIE</sequence>
<comment type="subcellular location">
    <subcellularLocation>
        <location evidence="1">Membrane</location>
        <topology evidence="1">Multi-pass membrane protein</topology>
    </subcellularLocation>
</comment>
<gene>
    <name evidence="9" type="ORF">GALMADRAFT_259085</name>
</gene>
<reference evidence="10" key="1">
    <citation type="journal article" date="2014" name="Proc. Natl. Acad. Sci. U.S.A.">
        <title>Extensive sampling of basidiomycete genomes demonstrates inadequacy of the white-rot/brown-rot paradigm for wood decay fungi.</title>
        <authorList>
            <person name="Riley R."/>
            <person name="Salamov A.A."/>
            <person name="Brown D.W."/>
            <person name="Nagy L.G."/>
            <person name="Floudas D."/>
            <person name="Held B.W."/>
            <person name="Levasseur A."/>
            <person name="Lombard V."/>
            <person name="Morin E."/>
            <person name="Otillar R."/>
            <person name="Lindquist E.A."/>
            <person name="Sun H."/>
            <person name="LaButti K.M."/>
            <person name="Schmutz J."/>
            <person name="Jabbour D."/>
            <person name="Luo H."/>
            <person name="Baker S.E."/>
            <person name="Pisabarro A.G."/>
            <person name="Walton J.D."/>
            <person name="Blanchette R.A."/>
            <person name="Henrissat B."/>
            <person name="Martin F."/>
            <person name="Cullen D."/>
            <person name="Hibbett D.S."/>
            <person name="Grigoriev I.V."/>
        </authorList>
    </citation>
    <scope>NUCLEOTIDE SEQUENCE [LARGE SCALE GENOMIC DNA]</scope>
    <source>
        <strain evidence="10">CBS 339.88</strain>
    </source>
</reference>
<feature type="region of interest" description="Disordered" evidence="6">
    <location>
        <begin position="1"/>
        <end position="24"/>
    </location>
</feature>
<evidence type="ECO:0000256" key="6">
    <source>
        <dbReference type="SAM" id="MobiDB-lite"/>
    </source>
</evidence>
<dbReference type="Proteomes" id="UP000027222">
    <property type="component" value="Unassembled WGS sequence"/>
</dbReference>
<dbReference type="OrthoDB" id="419616at2759"/>
<feature type="transmembrane region" description="Helical" evidence="7">
    <location>
        <begin position="272"/>
        <end position="289"/>
    </location>
</feature>
<protein>
    <recommendedName>
        <fullName evidence="8">Major facilitator superfamily (MFS) profile domain-containing protein</fullName>
    </recommendedName>
</protein>
<keyword evidence="3 7" id="KW-0812">Transmembrane</keyword>
<feature type="domain" description="Major facilitator superfamily (MFS) profile" evidence="8">
    <location>
        <begin position="32"/>
        <end position="461"/>
    </location>
</feature>
<evidence type="ECO:0000313" key="9">
    <source>
        <dbReference type="EMBL" id="KDR66565.1"/>
    </source>
</evidence>
<keyword evidence="10" id="KW-1185">Reference proteome</keyword>